<proteinExistence type="predicted"/>
<protein>
    <submittedName>
        <fullName evidence="1">FAD:protein FMN transferase</fullName>
    </submittedName>
</protein>
<keyword evidence="1" id="KW-0808">Transferase</keyword>
<organism evidence="1 2">
    <name type="scientific">Lepagella muris</name>
    <dbReference type="NCBI Taxonomy" id="3032870"/>
    <lineage>
        <taxon>Bacteria</taxon>
        <taxon>Pseudomonadati</taxon>
        <taxon>Bacteroidota</taxon>
        <taxon>Bacteroidia</taxon>
        <taxon>Bacteroidales</taxon>
        <taxon>Muribaculaceae</taxon>
        <taxon>Lepagella</taxon>
    </lineage>
</organism>
<sequence length="342" mass="37284">MIRYFSALSVVVAAFATAILSISCNRPKAFLREEGMIWNTVYHITYESEKDLSDSIISTLDMVGKSLNVFDKASLLSRVNESDSIEVDDLFRRVYEASLCINEASDGMFDPTLSPLITAWGFGPGHKLSADTTAIDSILLFTGIRKTHLNGNMIVKDDRRTQFNFSAIAKGFGCDMVAEMMRRNGVENYLVEIGGELTVSGHGPSGDEWKISIDRPIQTDTTEIHDSNAIIQITDCGVATSGNYRNYKKTDKGIIGHTISPLTGRPVSTDVISATVVAPSCMEADGAATACMAAGSEIAKRMLDTLKYEGMLILSDSSTWMTDGFRLMVIEEASVPGNKVRN</sequence>
<keyword evidence="2" id="KW-1185">Reference proteome</keyword>
<reference evidence="1" key="1">
    <citation type="submission" date="2019-04" db="EMBL/GenBank/DDBJ databases">
        <title>Microbes associate with the intestines of laboratory mice.</title>
        <authorList>
            <person name="Navarre W."/>
            <person name="Wong E."/>
            <person name="Huang K."/>
            <person name="Tropini C."/>
            <person name="Ng K."/>
            <person name="Yu B."/>
        </authorList>
    </citation>
    <scope>NUCLEOTIDE SEQUENCE</scope>
    <source>
        <strain evidence="1">NM04_E33</strain>
    </source>
</reference>
<gene>
    <name evidence="1" type="ORF">E5331_12115</name>
</gene>
<evidence type="ECO:0000313" key="2">
    <source>
        <dbReference type="Proteomes" id="UP000306319"/>
    </source>
</evidence>
<name>A0AC61RGZ1_9BACT</name>
<dbReference type="Proteomes" id="UP000306319">
    <property type="component" value="Unassembled WGS sequence"/>
</dbReference>
<accession>A0AC61RGZ1</accession>
<evidence type="ECO:0000313" key="1">
    <source>
        <dbReference type="EMBL" id="TGY78089.1"/>
    </source>
</evidence>
<comment type="caution">
    <text evidence="1">The sequence shown here is derived from an EMBL/GenBank/DDBJ whole genome shotgun (WGS) entry which is preliminary data.</text>
</comment>
<dbReference type="EMBL" id="SRYB01000017">
    <property type="protein sequence ID" value="TGY78089.1"/>
    <property type="molecule type" value="Genomic_DNA"/>
</dbReference>